<protein>
    <submittedName>
        <fullName evidence="4">Pleiomorphic adenoma protein-like 2</fullName>
    </submittedName>
</protein>
<evidence type="ECO:0000313" key="4">
    <source>
        <dbReference type="WBParaSite" id="NBR_0000390701-mRNA-1"/>
    </source>
</evidence>
<organism evidence="4">
    <name type="scientific">Nippostrongylus brasiliensis</name>
    <name type="common">Rat hookworm</name>
    <dbReference type="NCBI Taxonomy" id="27835"/>
    <lineage>
        <taxon>Eukaryota</taxon>
        <taxon>Metazoa</taxon>
        <taxon>Ecdysozoa</taxon>
        <taxon>Nematoda</taxon>
        <taxon>Chromadorea</taxon>
        <taxon>Rhabditida</taxon>
        <taxon>Rhabditina</taxon>
        <taxon>Rhabditomorpha</taxon>
        <taxon>Strongyloidea</taxon>
        <taxon>Heligmosomidae</taxon>
        <taxon>Nippostrongylus</taxon>
    </lineage>
</organism>
<gene>
    <name evidence="2" type="ORF">NBR_LOCUS3908</name>
</gene>
<dbReference type="AlphaFoldDB" id="A0A0N4XN05"/>
<sequence length="69" mass="7444">MSSPIGPNPFLTSSPDQTMMDEFMGMDVSDRFSMHFTNSDCSSPVAIPHGDGTDGPPCTPCTPPHDERE</sequence>
<dbReference type="Proteomes" id="UP000271162">
    <property type="component" value="Unassembled WGS sequence"/>
</dbReference>
<reference evidence="2 3" key="2">
    <citation type="submission" date="2018-11" db="EMBL/GenBank/DDBJ databases">
        <authorList>
            <consortium name="Pathogen Informatics"/>
        </authorList>
    </citation>
    <scope>NUCLEOTIDE SEQUENCE [LARGE SCALE GENOMIC DNA]</scope>
</reference>
<dbReference type="EMBL" id="UYSL01006468">
    <property type="protein sequence ID" value="VDL67497.1"/>
    <property type="molecule type" value="Genomic_DNA"/>
</dbReference>
<feature type="region of interest" description="Disordered" evidence="1">
    <location>
        <begin position="36"/>
        <end position="69"/>
    </location>
</feature>
<keyword evidence="3" id="KW-1185">Reference proteome</keyword>
<evidence type="ECO:0000313" key="3">
    <source>
        <dbReference type="Proteomes" id="UP000271162"/>
    </source>
</evidence>
<proteinExistence type="predicted"/>
<name>A0A0N4XN05_NIPBR</name>
<accession>A0A0N4XN05</accession>
<evidence type="ECO:0000256" key="1">
    <source>
        <dbReference type="SAM" id="MobiDB-lite"/>
    </source>
</evidence>
<evidence type="ECO:0000313" key="2">
    <source>
        <dbReference type="EMBL" id="VDL67497.1"/>
    </source>
</evidence>
<dbReference type="WBParaSite" id="NBR_0000390701-mRNA-1">
    <property type="protein sequence ID" value="NBR_0000390701-mRNA-1"/>
    <property type="gene ID" value="NBR_0000390701"/>
</dbReference>
<reference evidence="4" key="1">
    <citation type="submission" date="2017-02" db="UniProtKB">
        <authorList>
            <consortium name="WormBaseParasite"/>
        </authorList>
    </citation>
    <scope>IDENTIFICATION</scope>
</reference>